<proteinExistence type="inferred from homology"/>
<feature type="region of interest" description="Disordered" evidence="4">
    <location>
        <begin position="1"/>
        <end position="56"/>
    </location>
</feature>
<gene>
    <name evidence="5" type="ORF">PV07_06763</name>
</gene>
<dbReference type="Proteomes" id="UP000054466">
    <property type="component" value="Unassembled WGS sequence"/>
</dbReference>
<dbReference type="GO" id="GO:0005634">
    <property type="term" value="C:nucleus"/>
    <property type="evidence" value="ECO:0007669"/>
    <property type="project" value="UniProtKB-SubCell"/>
</dbReference>
<evidence type="ECO:0000256" key="4">
    <source>
        <dbReference type="SAM" id="MobiDB-lite"/>
    </source>
</evidence>
<keyword evidence="3" id="KW-0539">Nucleus</keyword>
<dbReference type="PIRSF" id="PIRSF000777">
    <property type="entry name" value="RNA_polIII_C31"/>
    <property type="match status" value="1"/>
</dbReference>
<protein>
    <submittedName>
        <fullName evidence="5">Uncharacterized protein</fullName>
    </submittedName>
</protein>
<dbReference type="InterPro" id="IPR024661">
    <property type="entry name" value="RNA_pol_III_Rpc31"/>
</dbReference>
<evidence type="ECO:0000313" key="5">
    <source>
        <dbReference type="EMBL" id="KIW26981.1"/>
    </source>
</evidence>
<dbReference type="STRING" id="569365.A0A0D1ZGI1"/>
<dbReference type="AlphaFoldDB" id="A0A0D1ZGI1"/>
<evidence type="ECO:0000256" key="1">
    <source>
        <dbReference type="ARBA" id="ARBA00004123"/>
    </source>
</evidence>
<organism evidence="5 6">
    <name type="scientific">Cladophialophora immunda</name>
    <dbReference type="NCBI Taxonomy" id="569365"/>
    <lineage>
        <taxon>Eukaryota</taxon>
        <taxon>Fungi</taxon>
        <taxon>Dikarya</taxon>
        <taxon>Ascomycota</taxon>
        <taxon>Pezizomycotina</taxon>
        <taxon>Eurotiomycetes</taxon>
        <taxon>Chaetothyriomycetidae</taxon>
        <taxon>Chaetothyriales</taxon>
        <taxon>Herpotrichiellaceae</taxon>
        <taxon>Cladophialophora</taxon>
    </lineage>
</organism>
<dbReference type="EMBL" id="KN847043">
    <property type="protein sequence ID" value="KIW26981.1"/>
    <property type="molecule type" value="Genomic_DNA"/>
</dbReference>
<sequence>MSRGGRGRGRGGGGRKGPLPPELDFDDDDDISLSPTEKTPQALFPDIELPVPRPPTSRELAAVSRYLSFRTRARNGPYYATLDPSSIADEKTGKTLKRAGFDPFNDQEKYTAKYHKKKRSLPDLGSGGRDYGTFPDRSTPRNFPPRREGR</sequence>
<dbReference type="GO" id="GO:0006383">
    <property type="term" value="P:transcription by RNA polymerase III"/>
    <property type="evidence" value="ECO:0007669"/>
    <property type="project" value="InterPro"/>
</dbReference>
<reference evidence="5 6" key="1">
    <citation type="submission" date="2015-01" db="EMBL/GenBank/DDBJ databases">
        <title>The Genome Sequence of Cladophialophora immunda CBS83496.</title>
        <authorList>
            <consortium name="The Broad Institute Genomics Platform"/>
            <person name="Cuomo C."/>
            <person name="de Hoog S."/>
            <person name="Gorbushina A."/>
            <person name="Stielow B."/>
            <person name="Teixiera M."/>
            <person name="Abouelleil A."/>
            <person name="Chapman S.B."/>
            <person name="Priest M."/>
            <person name="Young S.K."/>
            <person name="Wortman J."/>
            <person name="Nusbaum C."/>
            <person name="Birren B."/>
        </authorList>
    </citation>
    <scope>NUCLEOTIDE SEQUENCE [LARGE SCALE GENOMIC DNA]</scope>
    <source>
        <strain evidence="5 6">CBS 83496</strain>
    </source>
</reference>
<name>A0A0D1ZGI1_9EURO</name>
<feature type="region of interest" description="Disordered" evidence="4">
    <location>
        <begin position="112"/>
        <end position="150"/>
    </location>
</feature>
<comment type="subcellular location">
    <subcellularLocation>
        <location evidence="1">Nucleus</location>
    </subcellularLocation>
</comment>
<evidence type="ECO:0000256" key="2">
    <source>
        <dbReference type="ARBA" id="ARBA00008352"/>
    </source>
</evidence>
<dbReference type="VEuPathDB" id="FungiDB:PV07_06763"/>
<evidence type="ECO:0000256" key="3">
    <source>
        <dbReference type="ARBA" id="ARBA00023242"/>
    </source>
</evidence>
<accession>A0A0D1ZGI1</accession>
<comment type="similarity">
    <text evidence="2">Belongs to the eukaryotic RPC7 RNA polymerase subunit family.</text>
</comment>
<evidence type="ECO:0000313" key="6">
    <source>
        <dbReference type="Proteomes" id="UP000054466"/>
    </source>
</evidence>
<dbReference type="HOGENOM" id="CLU_1740321_0_0_1"/>
<keyword evidence="6" id="KW-1185">Reference proteome</keyword>
<dbReference type="RefSeq" id="XP_016247197.1">
    <property type="nucleotide sequence ID" value="XM_016393778.1"/>
</dbReference>
<dbReference type="OrthoDB" id="5377312at2759"/>
<dbReference type="Pfam" id="PF11705">
    <property type="entry name" value="RNA_pol_3_Rpc31"/>
    <property type="match status" value="1"/>
</dbReference>
<dbReference type="GeneID" id="27345957"/>